<dbReference type="PANTHER" id="PTHR23150">
    <property type="entry name" value="SULFATASE MODIFYING FACTOR 1, 2"/>
    <property type="match status" value="1"/>
</dbReference>
<dbReference type="Pfam" id="PF03781">
    <property type="entry name" value="FGE-sulfatase"/>
    <property type="match status" value="1"/>
</dbReference>
<dbReference type="SUPFAM" id="SSF56436">
    <property type="entry name" value="C-type lectin-like"/>
    <property type="match status" value="1"/>
</dbReference>
<dbReference type="PANTHER" id="PTHR23150:SF19">
    <property type="entry name" value="FORMYLGLYCINE-GENERATING ENZYME"/>
    <property type="match status" value="1"/>
</dbReference>
<comment type="caution">
    <text evidence="2">The sequence shown here is derived from an EMBL/GenBank/DDBJ whole genome shotgun (WGS) entry which is preliminary data.</text>
</comment>
<evidence type="ECO:0000259" key="1">
    <source>
        <dbReference type="Pfam" id="PF03781"/>
    </source>
</evidence>
<dbReference type="InterPro" id="IPR005532">
    <property type="entry name" value="SUMF_dom"/>
</dbReference>
<feature type="domain" description="Sulfatase-modifying factor enzyme-like" evidence="1">
    <location>
        <begin position="1"/>
        <end position="273"/>
    </location>
</feature>
<name>A0ABV6XNG5_9ACTN</name>
<dbReference type="Proteomes" id="UP001592581">
    <property type="component" value="Unassembled WGS sequence"/>
</dbReference>
<sequence>MVLVPAGSFRAGSVGSSDCSFGMDDTDNPPRELETSSFLIDRTAVTNQRYQEFLAEVTGTTEFDHPDAPPGRDHLPAHRHDPRFNSPELPVVGVDWYDAWAFTRWAGGDLPSEEQWEKAARGTDGRTHPWGNDFGPALAHYVESAFGRKVENLAELEDVLVTVEPEAFQPGRSRRFPPVPLIPADALPAGASPYGALQMSGNVWEMTRTNFFSREDMDPFFKGRSPVEFMNRKDAFYVIRGGAWTSPPVCLSTFYRGRDLLTDRHNEVGFRCVYPTGGSRAPG</sequence>
<evidence type="ECO:0000313" key="3">
    <source>
        <dbReference type="Proteomes" id="UP001592581"/>
    </source>
</evidence>
<gene>
    <name evidence="2" type="ORF">ABUW04_15825</name>
</gene>
<proteinExistence type="predicted"/>
<organism evidence="2 3">
    <name type="scientific">Streptacidiphilus jeojiensis</name>
    <dbReference type="NCBI Taxonomy" id="3229225"/>
    <lineage>
        <taxon>Bacteria</taxon>
        <taxon>Bacillati</taxon>
        <taxon>Actinomycetota</taxon>
        <taxon>Actinomycetes</taxon>
        <taxon>Kitasatosporales</taxon>
        <taxon>Streptomycetaceae</taxon>
        <taxon>Streptacidiphilus</taxon>
    </lineage>
</organism>
<dbReference type="Gene3D" id="3.90.1580.10">
    <property type="entry name" value="paralog of FGE (formylglycine-generating enzyme)"/>
    <property type="match status" value="1"/>
</dbReference>
<keyword evidence="3" id="KW-1185">Reference proteome</keyword>
<accession>A0ABV6XNG5</accession>
<dbReference type="InterPro" id="IPR042095">
    <property type="entry name" value="SUMF_sf"/>
</dbReference>
<evidence type="ECO:0000313" key="2">
    <source>
        <dbReference type="EMBL" id="MFC1439727.1"/>
    </source>
</evidence>
<dbReference type="RefSeq" id="WP_380565293.1">
    <property type="nucleotide sequence ID" value="NZ_JBEUKS010000005.1"/>
</dbReference>
<dbReference type="InterPro" id="IPR016187">
    <property type="entry name" value="CTDL_fold"/>
</dbReference>
<dbReference type="InterPro" id="IPR051043">
    <property type="entry name" value="Sulfatase_Mod_Factor_Kinase"/>
</dbReference>
<dbReference type="EMBL" id="JBEUKS010000005">
    <property type="protein sequence ID" value="MFC1439727.1"/>
    <property type="molecule type" value="Genomic_DNA"/>
</dbReference>
<reference evidence="2 3" key="1">
    <citation type="submission" date="2024-06" db="EMBL/GenBank/DDBJ databases">
        <authorList>
            <person name="Lee S.D."/>
        </authorList>
    </citation>
    <scope>NUCLEOTIDE SEQUENCE [LARGE SCALE GENOMIC DNA]</scope>
    <source>
        <strain evidence="2 3">N1-10</strain>
    </source>
</reference>
<protein>
    <submittedName>
        <fullName evidence="2">SUMF1/EgtB/PvdO family nonheme iron enzyme</fullName>
    </submittedName>
</protein>